<dbReference type="AlphaFoldDB" id="A0A667WTA0"/>
<dbReference type="GO" id="GO:0005525">
    <property type="term" value="F:GTP binding"/>
    <property type="evidence" value="ECO:0007669"/>
    <property type="project" value="UniProtKB-KW"/>
</dbReference>
<evidence type="ECO:0000256" key="3">
    <source>
        <dbReference type="ARBA" id="ARBA00023134"/>
    </source>
</evidence>
<evidence type="ECO:0000256" key="2">
    <source>
        <dbReference type="ARBA" id="ARBA00022741"/>
    </source>
</evidence>
<feature type="coiled-coil region" evidence="4">
    <location>
        <begin position="202"/>
        <end position="248"/>
    </location>
</feature>
<keyword evidence="2" id="KW-0547">Nucleotide-binding</keyword>
<dbReference type="Gene3D" id="3.40.50.300">
    <property type="entry name" value="P-loop containing nucleotide triphosphate hydrolases"/>
    <property type="match status" value="1"/>
</dbReference>
<dbReference type="SUPFAM" id="SSF52540">
    <property type="entry name" value="P-loop containing nucleoside triphosphate hydrolases"/>
    <property type="match status" value="1"/>
</dbReference>
<dbReference type="Ensembl" id="ENSMMDT00005005794.1">
    <property type="protein sequence ID" value="ENSMMDP00005005642.1"/>
    <property type="gene ID" value="ENSMMDG00005003148.1"/>
</dbReference>
<name>A0A667WTA0_9TELE</name>
<dbReference type="PANTHER" id="PTHR10903:SF188">
    <property type="entry name" value="GTPASE IMAP FAMILY MEMBER 2-LIKE-RELATED"/>
    <property type="match status" value="1"/>
</dbReference>
<sequence length="260" mass="29464">KADCGHLMVLIGKTGKGKSTSGNTILGQNSFKAKACQTSVTKCCQKAEGEVDGRPVIVLDTPGLFDSTLSHDEVSEEMVKCISLLAPGPHVFLLVLEIGRLTPEEKETLQLIQRGFGKNSQKFTIILFTRGDSLERDKRTIEDYIQEDCDDSFKKLISDCGGRYHVFNNYDKQNHSQVSELLTKVETMVKTNGGGCYTTEMFQEAEAAIQKEVEKILKEKEEEMKREKEELERKHEEEMEINKESNKLHCCVCRGWTFHF</sequence>
<dbReference type="Proteomes" id="UP000472263">
    <property type="component" value="Chromosome 9"/>
</dbReference>
<reference evidence="6" key="2">
    <citation type="submission" date="2025-08" db="UniProtKB">
        <authorList>
            <consortium name="Ensembl"/>
        </authorList>
    </citation>
    <scope>IDENTIFICATION</scope>
</reference>
<evidence type="ECO:0000313" key="6">
    <source>
        <dbReference type="Ensembl" id="ENSMMDP00005005642.1"/>
    </source>
</evidence>
<reference evidence="6" key="3">
    <citation type="submission" date="2025-09" db="UniProtKB">
        <authorList>
            <consortium name="Ensembl"/>
        </authorList>
    </citation>
    <scope>IDENTIFICATION</scope>
</reference>
<evidence type="ECO:0000256" key="1">
    <source>
        <dbReference type="ARBA" id="ARBA00008535"/>
    </source>
</evidence>
<comment type="similarity">
    <text evidence="1">Belongs to the TRAFAC class TrmE-Era-EngA-EngB-Septin-like GTPase superfamily. AIG1/Toc34/Toc159-like paraseptin GTPase family. IAN subfamily.</text>
</comment>
<dbReference type="GeneTree" id="ENSGT01120000271858"/>
<dbReference type="InParanoid" id="A0A667WTA0"/>
<dbReference type="PROSITE" id="PS51720">
    <property type="entry name" value="G_AIG1"/>
    <property type="match status" value="1"/>
</dbReference>
<dbReference type="InterPro" id="IPR027417">
    <property type="entry name" value="P-loop_NTPase"/>
</dbReference>
<dbReference type="FunCoup" id="A0A667WTA0">
    <property type="interactions" value="62"/>
</dbReference>
<organism evidence="6 7">
    <name type="scientific">Myripristis murdjan</name>
    <name type="common">pinecone soldierfish</name>
    <dbReference type="NCBI Taxonomy" id="586833"/>
    <lineage>
        <taxon>Eukaryota</taxon>
        <taxon>Metazoa</taxon>
        <taxon>Chordata</taxon>
        <taxon>Craniata</taxon>
        <taxon>Vertebrata</taxon>
        <taxon>Euteleostomi</taxon>
        <taxon>Actinopterygii</taxon>
        <taxon>Neopterygii</taxon>
        <taxon>Teleostei</taxon>
        <taxon>Neoteleostei</taxon>
        <taxon>Acanthomorphata</taxon>
        <taxon>Holocentriformes</taxon>
        <taxon>Holocentridae</taxon>
        <taxon>Myripristis</taxon>
    </lineage>
</organism>
<feature type="domain" description="AIG1-type G" evidence="5">
    <location>
        <begin position="3"/>
        <end position="206"/>
    </location>
</feature>
<keyword evidence="4" id="KW-0175">Coiled coil</keyword>
<protein>
    <recommendedName>
        <fullName evidence="5">AIG1-type G domain-containing protein</fullName>
    </recommendedName>
</protein>
<dbReference type="Pfam" id="PF04548">
    <property type="entry name" value="AIG1"/>
    <property type="match status" value="1"/>
</dbReference>
<keyword evidence="7" id="KW-1185">Reference proteome</keyword>
<keyword evidence="3" id="KW-0342">GTP-binding</keyword>
<dbReference type="PANTHER" id="PTHR10903">
    <property type="entry name" value="GTPASE, IMAP FAMILY MEMBER-RELATED"/>
    <property type="match status" value="1"/>
</dbReference>
<evidence type="ECO:0000256" key="4">
    <source>
        <dbReference type="SAM" id="Coils"/>
    </source>
</evidence>
<evidence type="ECO:0000259" key="5">
    <source>
        <dbReference type="PROSITE" id="PS51720"/>
    </source>
</evidence>
<proteinExistence type="inferred from homology"/>
<reference evidence="6" key="1">
    <citation type="submission" date="2019-06" db="EMBL/GenBank/DDBJ databases">
        <authorList>
            <consortium name="Wellcome Sanger Institute Data Sharing"/>
        </authorList>
    </citation>
    <scope>NUCLEOTIDE SEQUENCE [LARGE SCALE GENOMIC DNA]</scope>
</reference>
<dbReference type="CDD" id="cd01852">
    <property type="entry name" value="AIG1"/>
    <property type="match status" value="1"/>
</dbReference>
<evidence type="ECO:0000313" key="7">
    <source>
        <dbReference type="Proteomes" id="UP000472263"/>
    </source>
</evidence>
<dbReference type="FunFam" id="3.40.50.300:FF:000366">
    <property type="entry name" value="GTPase, IMAP family member 2"/>
    <property type="match status" value="1"/>
</dbReference>
<dbReference type="InterPro" id="IPR006703">
    <property type="entry name" value="G_AIG1"/>
</dbReference>
<accession>A0A667WTA0</accession>
<dbReference type="InterPro" id="IPR045058">
    <property type="entry name" value="GIMA/IAN/Toc"/>
</dbReference>